<keyword evidence="1" id="KW-0472">Membrane</keyword>
<reference evidence="2 3" key="1">
    <citation type="journal article" date="2023" name="bioRxiv">
        <title>High-quality genome assemblies of four members of thePodospora anserinaspecies complex.</title>
        <authorList>
            <person name="Ament-Velasquez S.L."/>
            <person name="Vogan A.A."/>
            <person name="Wallerman O."/>
            <person name="Hartmann F."/>
            <person name="Gautier V."/>
            <person name="Silar P."/>
            <person name="Giraud T."/>
            <person name="Johannesson H."/>
        </authorList>
    </citation>
    <scope>NUCLEOTIDE SEQUENCE [LARGE SCALE GENOMIC DNA]</scope>
    <source>
        <strain evidence="2 3">CBS 112042</strain>
    </source>
</reference>
<comment type="caution">
    <text evidence="2">The sequence shown here is derived from an EMBL/GenBank/DDBJ whole genome shotgun (WGS) entry which is preliminary data.</text>
</comment>
<gene>
    <name evidence="2" type="ORF">QC761_103030</name>
</gene>
<dbReference type="GeneID" id="87893030"/>
<protein>
    <submittedName>
        <fullName evidence="2">Uncharacterized protein</fullName>
    </submittedName>
</protein>
<keyword evidence="1" id="KW-0812">Transmembrane</keyword>
<dbReference type="Proteomes" id="UP001322138">
    <property type="component" value="Unassembled WGS sequence"/>
</dbReference>
<dbReference type="RefSeq" id="XP_062736594.1">
    <property type="nucleotide sequence ID" value="XM_062873548.1"/>
</dbReference>
<accession>A0ABR0FUI8</accession>
<proteinExistence type="predicted"/>
<evidence type="ECO:0000313" key="3">
    <source>
        <dbReference type="Proteomes" id="UP001322138"/>
    </source>
</evidence>
<dbReference type="EMBL" id="JAFFGZ010000001">
    <property type="protein sequence ID" value="KAK4647618.1"/>
    <property type="molecule type" value="Genomic_DNA"/>
</dbReference>
<keyword evidence="3" id="KW-1185">Reference proteome</keyword>
<name>A0ABR0FUI8_9PEZI</name>
<feature type="transmembrane region" description="Helical" evidence="1">
    <location>
        <begin position="21"/>
        <end position="40"/>
    </location>
</feature>
<organism evidence="2 3">
    <name type="scientific">Podospora bellae-mahoneyi</name>
    <dbReference type="NCBI Taxonomy" id="2093777"/>
    <lineage>
        <taxon>Eukaryota</taxon>
        <taxon>Fungi</taxon>
        <taxon>Dikarya</taxon>
        <taxon>Ascomycota</taxon>
        <taxon>Pezizomycotina</taxon>
        <taxon>Sordariomycetes</taxon>
        <taxon>Sordariomycetidae</taxon>
        <taxon>Sordariales</taxon>
        <taxon>Podosporaceae</taxon>
        <taxon>Podospora</taxon>
    </lineage>
</organism>
<sequence>MDGRKGFDTVSGKTKTDESGLLVFCSCFSFLQVFLVYLFYHFEVTSNGALAWQKAGKAMDYTHYTQDGRAQFLHPFSFCNKANIRFINVGFFVTHQGESFPETPLVELSLGCWTGTGTELYWTGITKHCVNFSQRVYSCLRDFLSAGYALLHVLDTVEESKSLWNAEEWRYYDYLPDLEYRVVRVPASRVGYMVPPSELVCLAG</sequence>
<evidence type="ECO:0000313" key="2">
    <source>
        <dbReference type="EMBL" id="KAK4647618.1"/>
    </source>
</evidence>
<keyword evidence="1" id="KW-1133">Transmembrane helix</keyword>
<evidence type="ECO:0000256" key="1">
    <source>
        <dbReference type="SAM" id="Phobius"/>
    </source>
</evidence>